<sequence length="195" mass="22057">MNRIFQCITIFSLLMLSFAAQAQNDSLYVRRDNNLAQQKPSFFEKVTVGGNFGLSLGNPMQINVSPLFGYRFTNKFVAGAGPSFIYTRIKAYGQKIENSVLGGRAFAQYTLFQNFAARGEYEYLSIQYPVFNGTDYTKQREWVSNPMLGASYIIPIGKKSSFGITALYNFNYKNRLNQQYLYGSSPLVIRAGIML</sequence>
<keyword evidence="1" id="KW-0732">Signal</keyword>
<evidence type="ECO:0000313" key="3">
    <source>
        <dbReference type="Proteomes" id="UP001168528"/>
    </source>
</evidence>
<dbReference type="EMBL" id="JAUKPO010000001">
    <property type="protein sequence ID" value="MDO1444911.1"/>
    <property type="molecule type" value="Genomic_DNA"/>
</dbReference>
<protein>
    <recommendedName>
        <fullName evidence="4">Outer membrane protein beta-barrel domain-containing protein</fullName>
    </recommendedName>
</protein>
<evidence type="ECO:0000313" key="2">
    <source>
        <dbReference type="EMBL" id="MDO1444911.1"/>
    </source>
</evidence>
<evidence type="ECO:0000256" key="1">
    <source>
        <dbReference type="SAM" id="SignalP"/>
    </source>
</evidence>
<comment type="caution">
    <text evidence="2">The sequence shown here is derived from an EMBL/GenBank/DDBJ whole genome shotgun (WGS) entry which is preliminary data.</text>
</comment>
<name>A0ABT8QZS3_9BACT</name>
<feature type="chain" id="PRO_5046194522" description="Outer membrane protein beta-barrel domain-containing protein" evidence="1">
    <location>
        <begin position="23"/>
        <end position="195"/>
    </location>
</feature>
<evidence type="ECO:0008006" key="4">
    <source>
        <dbReference type="Google" id="ProtNLM"/>
    </source>
</evidence>
<gene>
    <name evidence="2" type="ORF">Q0590_01545</name>
</gene>
<organism evidence="2 3">
    <name type="scientific">Rhodocytophaga aerolata</name>
    <dbReference type="NCBI Taxonomy" id="455078"/>
    <lineage>
        <taxon>Bacteria</taxon>
        <taxon>Pseudomonadati</taxon>
        <taxon>Bacteroidota</taxon>
        <taxon>Cytophagia</taxon>
        <taxon>Cytophagales</taxon>
        <taxon>Rhodocytophagaceae</taxon>
        <taxon>Rhodocytophaga</taxon>
    </lineage>
</organism>
<reference evidence="2" key="1">
    <citation type="submission" date="2023-07" db="EMBL/GenBank/DDBJ databases">
        <title>The genome sequence of Rhodocytophaga aerolata KACC 12507.</title>
        <authorList>
            <person name="Zhang X."/>
        </authorList>
    </citation>
    <scope>NUCLEOTIDE SEQUENCE</scope>
    <source>
        <strain evidence="2">KACC 12507</strain>
    </source>
</reference>
<proteinExistence type="predicted"/>
<feature type="signal peptide" evidence="1">
    <location>
        <begin position="1"/>
        <end position="22"/>
    </location>
</feature>
<dbReference type="Proteomes" id="UP001168528">
    <property type="component" value="Unassembled WGS sequence"/>
</dbReference>
<keyword evidence="3" id="KW-1185">Reference proteome</keyword>
<dbReference type="RefSeq" id="WP_302035712.1">
    <property type="nucleotide sequence ID" value="NZ_JAUKPO010000001.1"/>
</dbReference>
<accession>A0ABT8QZS3</accession>